<comment type="caution">
    <text evidence="2">The sequence shown here is derived from an EMBL/GenBank/DDBJ whole genome shotgun (WGS) entry which is preliminary data.</text>
</comment>
<evidence type="ECO:0000313" key="2">
    <source>
        <dbReference type="EMBL" id="TWH64570.1"/>
    </source>
</evidence>
<keyword evidence="3" id="KW-1185">Reference proteome</keyword>
<dbReference type="Proteomes" id="UP000319627">
    <property type="component" value="Unassembled WGS sequence"/>
</dbReference>
<dbReference type="InterPro" id="IPR046336">
    <property type="entry name" value="Lon_prtase_N_sf"/>
</dbReference>
<protein>
    <recommendedName>
        <fullName evidence="1">Lon N-terminal domain-containing protein</fullName>
    </recommendedName>
</protein>
<evidence type="ECO:0000313" key="3">
    <source>
        <dbReference type="Proteomes" id="UP000319627"/>
    </source>
</evidence>
<gene>
    <name evidence="2" type="ORF">LX59_02240</name>
</gene>
<dbReference type="PANTHER" id="PTHR46732">
    <property type="entry name" value="ATP-DEPENDENT PROTEASE LA (LON) DOMAIN PROTEIN"/>
    <property type="match status" value="1"/>
</dbReference>
<dbReference type="AlphaFoldDB" id="A0A562I0L8"/>
<dbReference type="SMART" id="SM00464">
    <property type="entry name" value="LON"/>
    <property type="match status" value="1"/>
</dbReference>
<sequence length="192" mass="21693">MSLPLFPLHQLLFPGCMLDLQLFEPRYLDMLKTCLKTDTGFGVVGILHGQEVGLAASHCTPLGCEALIRDWHLQKNGLLGIRVQAVRRFRVLSSWVQPDQLLQAEVAWLPERPDSALTQAEEDLLGLWQALSRHPQAATLALTPPNTQHQLLDQLAYALPLPMEHKQQLLALESVQERLSLMRHYLSLLQNQ</sequence>
<feature type="domain" description="Lon N-terminal" evidence="1">
    <location>
        <begin position="1"/>
        <end position="190"/>
    </location>
</feature>
<name>A0A562I0L8_9GAMM</name>
<dbReference type="InterPro" id="IPR015947">
    <property type="entry name" value="PUA-like_sf"/>
</dbReference>
<proteinExistence type="predicted"/>
<organism evidence="2 3">
    <name type="scientific">Azomonas agilis</name>
    <dbReference type="NCBI Taxonomy" id="116849"/>
    <lineage>
        <taxon>Bacteria</taxon>
        <taxon>Pseudomonadati</taxon>
        <taxon>Pseudomonadota</taxon>
        <taxon>Gammaproteobacteria</taxon>
        <taxon>Pseudomonadales</taxon>
        <taxon>Pseudomonadaceae</taxon>
        <taxon>Azomonas</taxon>
    </lineage>
</organism>
<dbReference type="InterPro" id="IPR003111">
    <property type="entry name" value="Lon_prtase_N"/>
</dbReference>
<dbReference type="Gene3D" id="2.30.130.40">
    <property type="entry name" value="LON domain-like"/>
    <property type="match status" value="1"/>
</dbReference>
<dbReference type="PROSITE" id="PS51787">
    <property type="entry name" value="LON_N"/>
    <property type="match status" value="1"/>
</dbReference>
<dbReference type="SUPFAM" id="SSF88697">
    <property type="entry name" value="PUA domain-like"/>
    <property type="match status" value="1"/>
</dbReference>
<reference evidence="2 3" key="1">
    <citation type="submission" date="2019-07" db="EMBL/GenBank/DDBJ databases">
        <title>Genomic Encyclopedia of Type Strains, Phase I: the one thousand microbial genomes (KMG-I) project.</title>
        <authorList>
            <person name="Kyrpides N."/>
        </authorList>
    </citation>
    <scope>NUCLEOTIDE SEQUENCE [LARGE SCALE GENOMIC DNA]</scope>
    <source>
        <strain evidence="2 3">DSM 375</strain>
    </source>
</reference>
<dbReference type="OrthoDB" id="8558970at2"/>
<accession>A0A562I0L8</accession>
<dbReference type="RefSeq" id="WP_144571941.1">
    <property type="nucleotide sequence ID" value="NZ_VLKG01000008.1"/>
</dbReference>
<dbReference type="Pfam" id="PF02190">
    <property type="entry name" value="LON_substr_bdg"/>
    <property type="match status" value="1"/>
</dbReference>
<dbReference type="EMBL" id="VLKG01000008">
    <property type="protein sequence ID" value="TWH64570.1"/>
    <property type="molecule type" value="Genomic_DNA"/>
</dbReference>
<evidence type="ECO:0000259" key="1">
    <source>
        <dbReference type="PROSITE" id="PS51787"/>
    </source>
</evidence>
<dbReference type="PANTHER" id="PTHR46732:SF8">
    <property type="entry name" value="ATP-DEPENDENT PROTEASE LA (LON) DOMAIN PROTEIN"/>
    <property type="match status" value="1"/>
</dbReference>